<dbReference type="Proteomes" id="UP001250932">
    <property type="component" value="Unassembled WGS sequence"/>
</dbReference>
<comment type="caution">
    <text evidence="1">The sequence shown here is derived from an EMBL/GenBank/DDBJ whole genome shotgun (WGS) entry which is preliminary data.</text>
</comment>
<evidence type="ECO:0000313" key="1">
    <source>
        <dbReference type="EMBL" id="MDT7042242.1"/>
    </source>
</evidence>
<gene>
    <name evidence="1" type="ORF">PPG34_07750</name>
</gene>
<protein>
    <recommendedName>
        <fullName evidence="3">BFD-like [2Fe-2S] binding domain protein</fullName>
    </recommendedName>
</protein>
<evidence type="ECO:0008006" key="3">
    <source>
        <dbReference type="Google" id="ProtNLM"/>
    </source>
</evidence>
<keyword evidence="2" id="KW-1185">Reference proteome</keyword>
<dbReference type="EMBL" id="JAQOUE010000001">
    <property type="protein sequence ID" value="MDT7042242.1"/>
    <property type="molecule type" value="Genomic_DNA"/>
</dbReference>
<name>A0ABU3K797_9BACT</name>
<proteinExistence type="predicted"/>
<evidence type="ECO:0000313" key="2">
    <source>
        <dbReference type="Proteomes" id="UP001250932"/>
    </source>
</evidence>
<accession>A0ABU3K797</accession>
<dbReference type="InterPro" id="IPR041854">
    <property type="entry name" value="BFD-like_2Fe2S-bd_dom_sf"/>
</dbReference>
<organism evidence="1 2">
    <name type="scientific">Candidatus Nitronereus thalassa</name>
    <dbReference type="NCBI Taxonomy" id="3020898"/>
    <lineage>
        <taxon>Bacteria</taxon>
        <taxon>Pseudomonadati</taxon>
        <taxon>Nitrospirota</taxon>
        <taxon>Nitrospiria</taxon>
        <taxon>Nitrospirales</taxon>
        <taxon>Nitrospiraceae</taxon>
        <taxon>Candidatus Nitronereus</taxon>
    </lineage>
</organism>
<reference evidence="1 2" key="1">
    <citation type="journal article" date="2023" name="ISME J.">
        <title>Cultivation and genomic characterization of novel and ubiquitous marine nitrite-oxidizing bacteria from the Nitrospirales.</title>
        <authorList>
            <person name="Mueller A.J."/>
            <person name="Daebeler A."/>
            <person name="Herbold C.W."/>
            <person name="Kirkegaard R.H."/>
            <person name="Daims H."/>
        </authorList>
    </citation>
    <scope>NUCLEOTIDE SEQUENCE [LARGE SCALE GENOMIC DNA]</scope>
    <source>
        <strain evidence="1 2">EB</strain>
    </source>
</reference>
<dbReference type="Gene3D" id="1.10.10.1100">
    <property type="entry name" value="BFD-like [2Fe-2S]-binding domain"/>
    <property type="match status" value="1"/>
</dbReference>
<dbReference type="RefSeq" id="WP_313832619.1">
    <property type="nucleotide sequence ID" value="NZ_JAQOUE010000001.1"/>
</dbReference>
<sequence>MFLCVCKGIKESDVQKLGQAGMTCPKALACTLGIDDEDNCCGRCINNIDDFVNLATSELIQLRSSVEV</sequence>